<evidence type="ECO:0000313" key="2">
    <source>
        <dbReference type="Proteomes" id="UP000324222"/>
    </source>
</evidence>
<keyword evidence="2" id="KW-1185">Reference proteome</keyword>
<dbReference type="Proteomes" id="UP000324222">
    <property type="component" value="Unassembled WGS sequence"/>
</dbReference>
<protein>
    <submittedName>
        <fullName evidence="1">Uncharacterized protein</fullName>
    </submittedName>
</protein>
<reference evidence="1 2" key="1">
    <citation type="submission" date="2019-05" db="EMBL/GenBank/DDBJ databases">
        <title>Another draft genome of Portunus trituberculatus and its Hox gene families provides insights of decapod evolution.</title>
        <authorList>
            <person name="Jeong J.-H."/>
            <person name="Song I."/>
            <person name="Kim S."/>
            <person name="Choi T."/>
            <person name="Kim D."/>
            <person name="Ryu S."/>
            <person name="Kim W."/>
        </authorList>
    </citation>
    <scope>NUCLEOTIDE SEQUENCE [LARGE SCALE GENOMIC DNA]</scope>
    <source>
        <tissue evidence="1">Muscle</tissue>
    </source>
</reference>
<gene>
    <name evidence="1" type="ORF">E2C01_038864</name>
</gene>
<sequence length="48" mass="5359">MRHNHTIQETARVTAQLSPLPTRPIVNSARLYQFGPLCLSTLLTRGKA</sequence>
<proteinExistence type="predicted"/>
<accession>A0A5B7FL73</accession>
<dbReference type="AlphaFoldDB" id="A0A5B7FL73"/>
<dbReference type="EMBL" id="VSRR010006612">
    <property type="protein sequence ID" value="MPC45174.1"/>
    <property type="molecule type" value="Genomic_DNA"/>
</dbReference>
<evidence type="ECO:0000313" key="1">
    <source>
        <dbReference type="EMBL" id="MPC45174.1"/>
    </source>
</evidence>
<name>A0A5B7FL73_PORTR</name>
<comment type="caution">
    <text evidence="1">The sequence shown here is derived from an EMBL/GenBank/DDBJ whole genome shotgun (WGS) entry which is preliminary data.</text>
</comment>
<organism evidence="1 2">
    <name type="scientific">Portunus trituberculatus</name>
    <name type="common">Swimming crab</name>
    <name type="synonym">Neptunus trituberculatus</name>
    <dbReference type="NCBI Taxonomy" id="210409"/>
    <lineage>
        <taxon>Eukaryota</taxon>
        <taxon>Metazoa</taxon>
        <taxon>Ecdysozoa</taxon>
        <taxon>Arthropoda</taxon>
        <taxon>Crustacea</taxon>
        <taxon>Multicrustacea</taxon>
        <taxon>Malacostraca</taxon>
        <taxon>Eumalacostraca</taxon>
        <taxon>Eucarida</taxon>
        <taxon>Decapoda</taxon>
        <taxon>Pleocyemata</taxon>
        <taxon>Brachyura</taxon>
        <taxon>Eubrachyura</taxon>
        <taxon>Portunoidea</taxon>
        <taxon>Portunidae</taxon>
        <taxon>Portuninae</taxon>
        <taxon>Portunus</taxon>
    </lineage>
</organism>